<gene>
    <name evidence="1" type="ORF">BDFB_012934</name>
</gene>
<comment type="caution">
    <text evidence="1">The sequence shown here is derived from an EMBL/GenBank/DDBJ whole genome shotgun (WGS) entry which is preliminary data.</text>
</comment>
<feature type="non-terminal residue" evidence="1">
    <location>
        <position position="53"/>
    </location>
</feature>
<sequence length="53" mass="5829">MLKATLAVKNNVDISTNLKAGKCTVQVVGINQFPVSYVELPHPEGYTGHNFRK</sequence>
<keyword evidence="2" id="KW-1185">Reference proteome</keyword>
<dbReference type="AlphaFoldDB" id="A0A482VN75"/>
<proteinExistence type="predicted"/>
<dbReference type="Proteomes" id="UP000292052">
    <property type="component" value="Unassembled WGS sequence"/>
</dbReference>
<dbReference type="EMBL" id="QDEB01082565">
    <property type="protein sequence ID" value="RZC34153.1"/>
    <property type="molecule type" value="Genomic_DNA"/>
</dbReference>
<evidence type="ECO:0000313" key="1">
    <source>
        <dbReference type="EMBL" id="RZC34153.1"/>
    </source>
</evidence>
<organism evidence="1 2">
    <name type="scientific">Asbolus verrucosus</name>
    <name type="common">Desert ironclad beetle</name>
    <dbReference type="NCBI Taxonomy" id="1661398"/>
    <lineage>
        <taxon>Eukaryota</taxon>
        <taxon>Metazoa</taxon>
        <taxon>Ecdysozoa</taxon>
        <taxon>Arthropoda</taxon>
        <taxon>Hexapoda</taxon>
        <taxon>Insecta</taxon>
        <taxon>Pterygota</taxon>
        <taxon>Neoptera</taxon>
        <taxon>Endopterygota</taxon>
        <taxon>Coleoptera</taxon>
        <taxon>Polyphaga</taxon>
        <taxon>Cucujiformia</taxon>
        <taxon>Tenebrionidae</taxon>
        <taxon>Pimeliinae</taxon>
        <taxon>Asbolus</taxon>
    </lineage>
</organism>
<name>A0A482VN75_ASBVE</name>
<evidence type="ECO:0000313" key="2">
    <source>
        <dbReference type="Proteomes" id="UP000292052"/>
    </source>
</evidence>
<accession>A0A482VN75</accession>
<reference evidence="1 2" key="1">
    <citation type="submission" date="2017-03" db="EMBL/GenBank/DDBJ databases">
        <title>Genome of the blue death feigning beetle - Asbolus verrucosus.</title>
        <authorList>
            <person name="Rider S.D."/>
        </authorList>
    </citation>
    <scope>NUCLEOTIDE SEQUENCE [LARGE SCALE GENOMIC DNA]</scope>
    <source>
        <strain evidence="1">Butters</strain>
        <tissue evidence="1">Head and leg muscle</tissue>
    </source>
</reference>
<protein>
    <submittedName>
        <fullName evidence="1">Uncharacterized protein</fullName>
    </submittedName>
</protein>